<dbReference type="EMBL" id="MU250535">
    <property type="protein sequence ID" value="KAG7446132.1"/>
    <property type="molecule type" value="Genomic_DNA"/>
</dbReference>
<dbReference type="Proteomes" id="UP000812287">
    <property type="component" value="Unassembled WGS sequence"/>
</dbReference>
<dbReference type="RefSeq" id="XP_043039632.1">
    <property type="nucleotide sequence ID" value="XM_043179228.1"/>
</dbReference>
<accession>A0A9P7VSQ8</accession>
<reference evidence="2" key="1">
    <citation type="submission" date="2020-11" db="EMBL/GenBank/DDBJ databases">
        <title>Adaptations for nitrogen fixation in a non-lichenized fungal sporocarp promotes dispersal by wood-feeding termites.</title>
        <authorList>
            <consortium name="DOE Joint Genome Institute"/>
            <person name="Koch R.A."/>
            <person name="Yoon G."/>
            <person name="Arayal U."/>
            <person name="Lail K."/>
            <person name="Amirebrahimi M."/>
            <person name="Labutti K."/>
            <person name="Lipzen A."/>
            <person name="Riley R."/>
            <person name="Barry K."/>
            <person name="Henrissat B."/>
            <person name="Grigoriev I.V."/>
            <person name="Herr J.R."/>
            <person name="Aime M.C."/>
        </authorList>
    </citation>
    <scope>NUCLEOTIDE SEQUENCE</scope>
    <source>
        <strain evidence="2">MCA 3950</strain>
    </source>
</reference>
<keyword evidence="3" id="KW-1185">Reference proteome</keyword>
<feature type="region of interest" description="Disordered" evidence="1">
    <location>
        <begin position="1"/>
        <end position="23"/>
    </location>
</feature>
<evidence type="ECO:0000313" key="3">
    <source>
        <dbReference type="Proteomes" id="UP000812287"/>
    </source>
</evidence>
<evidence type="ECO:0000313" key="2">
    <source>
        <dbReference type="EMBL" id="KAG7446132.1"/>
    </source>
</evidence>
<name>A0A9P7VSQ8_9AGAR</name>
<evidence type="ECO:0000256" key="1">
    <source>
        <dbReference type="SAM" id="MobiDB-lite"/>
    </source>
</evidence>
<gene>
    <name evidence="2" type="ORF">BT62DRAFT_1076522</name>
</gene>
<dbReference type="GeneID" id="66101522"/>
<comment type="caution">
    <text evidence="2">The sequence shown here is derived from an EMBL/GenBank/DDBJ whole genome shotgun (WGS) entry which is preliminary data.</text>
</comment>
<organism evidence="2 3">
    <name type="scientific">Guyanagaster necrorhizus</name>
    <dbReference type="NCBI Taxonomy" id="856835"/>
    <lineage>
        <taxon>Eukaryota</taxon>
        <taxon>Fungi</taxon>
        <taxon>Dikarya</taxon>
        <taxon>Basidiomycota</taxon>
        <taxon>Agaricomycotina</taxon>
        <taxon>Agaricomycetes</taxon>
        <taxon>Agaricomycetidae</taxon>
        <taxon>Agaricales</taxon>
        <taxon>Marasmiineae</taxon>
        <taxon>Physalacriaceae</taxon>
        <taxon>Guyanagaster</taxon>
    </lineage>
</organism>
<dbReference type="AlphaFoldDB" id="A0A9P7VSQ8"/>
<sequence>MIPIPISRGGLQGCQEGRGGWPPSLRKKVRFLAPEEGGTPSSHRSTSLTRSQTVTPMLKTHQVHPSKTGWKTLELQHAESVQRIRDLSGNKTTARRTDLKCITWTFSHQSRHKSYGLGTILPLNYRDSGEMPETQDMAYMQRFFTTLQADTWNCGGANWFVSSSRSSFPNTKYLFHAITLVVPLTPSDVRHLGSSSLLIGVIIPMAYCLRKSEGLTSRNERSWGRDLVLQISEQVLIQPLERIVTSLVRAPLLRIISINLYMRLAHCLL</sequence>
<feature type="compositionally biased region" description="Gly residues" evidence="1">
    <location>
        <begin position="10"/>
        <end position="20"/>
    </location>
</feature>
<proteinExistence type="predicted"/>
<protein>
    <submittedName>
        <fullName evidence="2">Uncharacterized protein</fullName>
    </submittedName>
</protein>